<protein>
    <submittedName>
        <fullName evidence="2">ANTAR domain-containing protein</fullName>
    </submittedName>
</protein>
<evidence type="ECO:0000313" key="2">
    <source>
        <dbReference type="EMBL" id="RHA19458.1"/>
    </source>
</evidence>
<organism evidence="2 9">
    <name type="scientific">Eubacterium ventriosum</name>
    <dbReference type="NCBI Taxonomy" id="39496"/>
    <lineage>
        <taxon>Bacteria</taxon>
        <taxon>Bacillati</taxon>
        <taxon>Bacillota</taxon>
        <taxon>Clostridia</taxon>
        <taxon>Eubacteriales</taxon>
        <taxon>Eubacteriaceae</taxon>
        <taxon>Eubacterium</taxon>
    </lineage>
</organism>
<evidence type="ECO:0000313" key="6">
    <source>
        <dbReference type="EMBL" id="RHL44510.1"/>
    </source>
</evidence>
<dbReference type="InterPro" id="IPR036388">
    <property type="entry name" value="WH-like_DNA-bd_sf"/>
</dbReference>
<dbReference type="GeneID" id="66467234"/>
<evidence type="ECO:0000313" key="10">
    <source>
        <dbReference type="Proteomes" id="UP000285740"/>
    </source>
</evidence>
<dbReference type="SMART" id="SM01012">
    <property type="entry name" value="ANTAR"/>
    <property type="match status" value="1"/>
</dbReference>
<dbReference type="InterPro" id="IPR005561">
    <property type="entry name" value="ANTAR"/>
</dbReference>
<keyword evidence="9" id="KW-1185">Reference proteome</keyword>
<evidence type="ECO:0000313" key="5">
    <source>
        <dbReference type="EMBL" id="RHF87909.1"/>
    </source>
</evidence>
<evidence type="ECO:0000313" key="9">
    <source>
        <dbReference type="Proteomes" id="UP000284779"/>
    </source>
</evidence>
<evidence type="ECO:0000313" key="11">
    <source>
        <dbReference type="Proteomes" id="UP000286186"/>
    </source>
</evidence>
<dbReference type="EMBL" id="QSFD01000003">
    <property type="protein sequence ID" value="RHA19458.1"/>
    <property type="molecule type" value="Genomic_DNA"/>
</dbReference>
<evidence type="ECO:0000313" key="7">
    <source>
        <dbReference type="Proteomes" id="UP000283314"/>
    </source>
</evidence>
<dbReference type="Pfam" id="PF03861">
    <property type="entry name" value="ANTAR"/>
    <property type="match status" value="1"/>
</dbReference>
<dbReference type="AlphaFoldDB" id="A0A413RAA8"/>
<reference evidence="7 8" key="1">
    <citation type="submission" date="2018-08" db="EMBL/GenBank/DDBJ databases">
        <title>A genome reference for cultivated species of the human gut microbiota.</title>
        <authorList>
            <person name="Zou Y."/>
            <person name="Xue W."/>
            <person name="Luo G."/>
        </authorList>
    </citation>
    <scope>NUCLEOTIDE SEQUENCE [LARGE SCALE GENOMIC DNA]</scope>
    <source>
        <strain evidence="6 7">AF37-4</strain>
        <strain evidence="5 11">AM23-22</strain>
        <strain evidence="4 10">AM42-30</strain>
        <strain evidence="3 8">AM43-2</strain>
        <strain evidence="2 9">AM44-11BH</strain>
    </source>
</reference>
<sequence>MSGIIVAFPKAQDGTAIKNLLVRNGYDVVSSCTTGAQAINLADNLGEGIIISGYRLPDMLYTGILENVEGRFEMLLVASKQRLLEDETGIAMLEMPIKVRDFLNSIEMMENNLFERTRKKKRKPGQRTKEEQAVINQAKEVLMDKNNMSENEAHRYIQKSAMDSGRTMVETAEMILAIMYKE</sequence>
<evidence type="ECO:0000313" key="4">
    <source>
        <dbReference type="EMBL" id="RHA79856.1"/>
    </source>
</evidence>
<dbReference type="GO" id="GO:0003723">
    <property type="term" value="F:RNA binding"/>
    <property type="evidence" value="ECO:0007669"/>
    <property type="project" value="InterPro"/>
</dbReference>
<comment type="caution">
    <text evidence="2">The sequence shown here is derived from an EMBL/GenBank/DDBJ whole genome shotgun (WGS) entry which is preliminary data.</text>
</comment>
<dbReference type="Proteomes" id="UP000283314">
    <property type="component" value="Unassembled WGS sequence"/>
</dbReference>
<dbReference type="EMBL" id="QSFO01000010">
    <property type="protein sequence ID" value="RHA53526.1"/>
    <property type="molecule type" value="Genomic_DNA"/>
</dbReference>
<dbReference type="InterPro" id="IPR011006">
    <property type="entry name" value="CheY-like_superfamily"/>
</dbReference>
<name>A0A413RAA8_9FIRM</name>
<dbReference type="PROSITE" id="PS50921">
    <property type="entry name" value="ANTAR"/>
    <property type="match status" value="1"/>
</dbReference>
<dbReference type="EMBL" id="QRHR01000010">
    <property type="protein sequence ID" value="RHF87909.1"/>
    <property type="molecule type" value="Genomic_DNA"/>
</dbReference>
<evidence type="ECO:0000259" key="1">
    <source>
        <dbReference type="PROSITE" id="PS50921"/>
    </source>
</evidence>
<dbReference type="Proteomes" id="UP000286186">
    <property type="component" value="Unassembled WGS sequence"/>
</dbReference>
<dbReference type="EMBL" id="QSFV01000022">
    <property type="protein sequence ID" value="RHA79856.1"/>
    <property type="molecule type" value="Genomic_DNA"/>
</dbReference>
<gene>
    <name evidence="6" type="ORF">DW018_08255</name>
    <name evidence="5" type="ORF">DW652_10035</name>
    <name evidence="4" type="ORF">DW918_07510</name>
    <name evidence="3" type="ORF">DW929_09395</name>
    <name evidence="2" type="ORF">DW944_03685</name>
</gene>
<evidence type="ECO:0000313" key="8">
    <source>
        <dbReference type="Proteomes" id="UP000284598"/>
    </source>
</evidence>
<dbReference type="Proteomes" id="UP000284779">
    <property type="component" value="Unassembled WGS sequence"/>
</dbReference>
<accession>A0A413RAA8</accession>
<dbReference type="RefSeq" id="WP_040446176.1">
    <property type="nucleotide sequence ID" value="NZ_CABJDQ010000006.1"/>
</dbReference>
<proteinExistence type="predicted"/>
<evidence type="ECO:0000313" key="3">
    <source>
        <dbReference type="EMBL" id="RHA53526.1"/>
    </source>
</evidence>
<dbReference type="Gene3D" id="1.10.10.10">
    <property type="entry name" value="Winged helix-like DNA-binding domain superfamily/Winged helix DNA-binding domain"/>
    <property type="match status" value="1"/>
</dbReference>
<dbReference type="EMBL" id="QROT01000006">
    <property type="protein sequence ID" value="RHL44510.1"/>
    <property type="molecule type" value="Genomic_DNA"/>
</dbReference>
<dbReference type="SUPFAM" id="SSF52172">
    <property type="entry name" value="CheY-like"/>
    <property type="match status" value="1"/>
</dbReference>
<dbReference type="Proteomes" id="UP000285740">
    <property type="component" value="Unassembled WGS sequence"/>
</dbReference>
<dbReference type="Proteomes" id="UP000284598">
    <property type="component" value="Unassembled WGS sequence"/>
</dbReference>
<feature type="domain" description="ANTAR" evidence="1">
    <location>
        <begin position="115"/>
        <end position="176"/>
    </location>
</feature>